<reference evidence="2 3" key="2">
    <citation type="submission" date="2018-11" db="EMBL/GenBank/DDBJ databases">
        <authorList>
            <consortium name="Pathogen Informatics"/>
        </authorList>
    </citation>
    <scope>NUCLEOTIDE SEQUENCE [LARGE SCALE GENOMIC DNA]</scope>
    <source>
        <strain evidence="2 3">NST_G2</strain>
    </source>
</reference>
<accession>A0A183SRZ1</accession>
<name>A0A183SRZ1_SCHSO</name>
<evidence type="ECO:0000313" key="3">
    <source>
        <dbReference type="Proteomes" id="UP000275846"/>
    </source>
</evidence>
<dbReference type="OrthoDB" id="410404at2759"/>
<feature type="region of interest" description="Disordered" evidence="1">
    <location>
        <begin position="36"/>
        <end position="71"/>
    </location>
</feature>
<feature type="compositionally biased region" description="Low complexity" evidence="1">
    <location>
        <begin position="144"/>
        <end position="161"/>
    </location>
</feature>
<evidence type="ECO:0000256" key="1">
    <source>
        <dbReference type="SAM" id="MobiDB-lite"/>
    </source>
</evidence>
<keyword evidence="3" id="KW-1185">Reference proteome</keyword>
<sequence>MWNCHGIRLSTKLKMYKTVVTTTLLNGAETWSFYSSQLPPQNTEDKMATQDPGHGSPGENRNPQHSRHAEASATVMKRLHAIYEANRIAAAKAKMTESKSQAPRNTTVNTKALPTCPHCQRTFRVRIGLVRYLQTQCNNNPITSTSATTASDPTTKTTPTTNYHSVDARPPAITGTFLPPPPLAPITVTNTTCPISAISAAASDYLLPPSLAPTTVPPIVTRC</sequence>
<dbReference type="WBParaSite" id="SSLN_0000720801-mRNA-1">
    <property type="protein sequence ID" value="SSLN_0000720801-mRNA-1"/>
    <property type="gene ID" value="SSLN_0000720801"/>
</dbReference>
<dbReference type="AlphaFoldDB" id="A0A183SRZ1"/>
<feature type="region of interest" description="Disordered" evidence="1">
    <location>
        <begin position="144"/>
        <end position="168"/>
    </location>
</feature>
<dbReference type="EMBL" id="UYSU01033934">
    <property type="protein sequence ID" value="VDL93374.1"/>
    <property type="molecule type" value="Genomic_DNA"/>
</dbReference>
<organism evidence="4">
    <name type="scientific">Schistocephalus solidus</name>
    <name type="common">Tapeworm</name>
    <dbReference type="NCBI Taxonomy" id="70667"/>
    <lineage>
        <taxon>Eukaryota</taxon>
        <taxon>Metazoa</taxon>
        <taxon>Spiralia</taxon>
        <taxon>Lophotrochozoa</taxon>
        <taxon>Platyhelminthes</taxon>
        <taxon>Cestoda</taxon>
        <taxon>Eucestoda</taxon>
        <taxon>Diphyllobothriidea</taxon>
        <taxon>Diphyllobothriidae</taxon>
        <taxon>Schistocephalus</taxon>
    </lineage>
</organism>
<evidence type="ECO:0000313" key="4">
    <source>
        <dbReference type="WBParaSite" id="SSLN_0000720801-mRNA-1"/>
    </source>
</evidence>
<protein>
    <submittedName>
        <fullName evidence="4">C2H2-type domain-containing protein</fullName>
    </submittedName>
</protein>
<proteinExistence type="predicted"/>
<gene>
    <name evidence="2" type="ORF">SSLN_LOCUS6989</name>
</gene>
<reference evidence="4" key="1">
    <citation type="submission" date="2016-06" db="UniProtKB">
        <authorList>
            <consortium name="WormBaseParasite"/>
        </authorList>
    </citation>
    <scope>IDENTIFICATION</scope>
</reference>
<dbReference type="Proteomes" id="UP000275846">
    <property type="component" value="Unassembled WGS sequence"/>
</dbReference>
<evidence type="ECO:0000313" key="2">
    <source>
        <dbReference type="EMBL" id="VDL93374.1"/>
    </source>
</evidence>